<dbReference type="InterPro" id="IPR009009">
    <property type="entry name" value="RlpA-like_DPBB"/>
</dbReference>
<dbReference type="PANTHER" id="PTHR34183:SF1">
    <property type="entry name" value="ENDOLYTIC PEPTIDOGLYCAN TRANSGLYCOSYLASE RLPA"/>
    <property type="match status" value="1"/>
</dbReference>
<dbReference type="InterPro" id="IPR012997">
    <property type="entry name" value="RplA"/>
</dbReference>
<keyword evidence="3" id="KW-0732">Signal</keyword>
<comment type="function">
    <text evidence="3">Lytic transglycosylase with a strong preference for naked glycan strands that lack stem peptides.</text>
</comment>
<evidence type="ECO:0000256" key="2">
    <source>
        <dbReference type="ARBA" id="ARBA00023316"/>
    </source>
</evidence>
<dbReference type="Proteomes" id="UP000030170">
    <property type="component" value="Unassembled WGS sequence"/>
</dbReference>
<evidence type="ECO:0000256" key="1">
    <source>
        <dbReference type="ARBA" id="ARBA00023239"/>
    </source>
</evidence>
<sequence precursor="true">MNQKHWNGLKLAILVAALGTAYASQVKQSVAVAQGQDTIPSSGAVPFAIKPLSQLSQVPTSIPLNPAQLQRSDVVKVGERQAPSTPQVSGEIIAKIQPHEWSGRKAATLYVRNLPILTFLGSGRRSSQTIKMGTPGNAVSPLNANVKSAVISTAVTGITAISSATSPDSSLTTSAITDPVWRATAVAAQLNQLSRDKIDPTTIKVQWKAEPDATGVRRDRYTIEAGGRLLVTLDSSTLVPGKQKNSEATALQVANRLRRLLGNAPPLREVAGKPRSQVQQIAFGPVRFQLSGMASWYGPGFHGSPSASGEPFNQYDLTAAHRSLPFGTRVRVFNVDNGRSVVVRINDRGPFSHGRIIDLSTAAAQTIGLVSSGVAPVRLEVLGQ</sequence>
<dbReference type="EC" id="4.2.2.-" evidence="3"/>
<dbReference type="AlphaFoldDB" id="A0A098TIM2"/>
<protein>
    <recommendedName>
        <fullName evidence="3">Probable endolytic peptidoglycan transglycosylase RlpA</fullName>
        <ecNumber evidence="3">4.2.2.-</ecNumber>
    </recommendedName>
</protein>
<name>A0A098TIM2_9CYAN</name>
<proteinExistence type="inferred from homology"/>
<keyword evidence="2 3" id="KW-0961">Cell wall biogenesis/degradation</keyword>
<dbReference type="STRING" id="1497020.DO97_14875"/>
<dbReference type="RefSeq" id="WP_036535671.1">
    <property type="nucleotide sequence ID" value="NZ_JJML01000047.1"/>
</dbReference>
<dbReference type="HAMAP" id="MF_02071">
    <property type="entry name" value="RlpA"/>
    <property type="match status" value="1"/>
</dbReference>
<evidence type="ECO:0000313" key="6">
    <source>
        <dbReference type="EMBL" id="KGF71832.1"/>
    </source>
</evidence>
<gene>
    <name evidence="3" type="primary">rlpA</name>
    <name evidence="6" type="ORF">DO97_14875</name>
</gene>
<comment type="caution">
    <text evidence="6">The sequence shown here is derived from an EMBL/GenBank/DDBJ whole genome shotgun (WGS) entry which is preliminary data.</text>
</comment>
<dbReference type="Pfam" id="PF03330">
    <property type="entry name" value="DPBB_1"/>
    <property type="match status" value="1"/>
</dbReference>
<keyword evidence="7" id="KW-1185">Reference proteome</keyword>
<evidence type="ECO:0000256" key="3">
    <source>
        <dbReference type="HAMAP-Rule" id="MF_02071"/>
    </source>
</evidence>
<evidence type="ECO:0000259" key="5">
    <source>
        <dbReference type="Pfam" id="PF03330"/>
    </source>
</evidence>
<dbReference type="GO" id="GO:0008932">
    <property type="term" value="F:lytic endotransglycosylase activity"/>
    <property type="evidence" value="ECO:0007669"/>
    <property type="project" value="UniProtKB-UniRule"/>
</dbReference>
<evidence type="ECO:0000256" key="4">
    <source>
        <dbReference type="RuleBase" id="RU003495"/>
    </source>
</evidence>
<feature type="domain" description="RlpA-like protein double-psi beta-barrel" evidence="5">
    <location>
        <begin position="291"/>
        <end position="378"/>
    </location>
</feature>
<dbReference type="NCBIfam" id="TIGR00413">
    <property type="entry name" value="rlpA"/>
    <property type="match status" value="1"/>
</dbReference>
<evidence type="ECO:0000313" key="7">
    <source>
        <dbReference type="Proteomes" id="UP000030170"/>
    </source>
</evidence>
<keyword evidence="1 3" id="KW-0456">Lyase</keyword>
<dbReference type="OrthoDB" id="9779128at2"/>
<feature type="chain" id="PRO_5009982840" description="Probable endolytic peptidoglycan transglycosylase RlpA" evidence="3">
    <location>
        <begin position="24"/>
        <end position="384"/>
    </location>
</feature>
<dbReference type="GO" id="GO:0071555">
    <property type="term" value="P:cell wall organization"/>
    <property type="evidence" value="ECO:0007669"/>
    <property type="project" value="UniProtKB-KW"/>
</dbReference>
<dbReference type="CDD" id="cd22268">
    <property type="entry name" value="DPBB_RlpA-like"/>
    <property type="match status" value="1"/>
</dbReference>
<feature type="signal peptide" evidence="3">
    <location>
        <begin position="1"/>
        <end position="23"/>
    </location>
</feature>
<organism evidence="6 7">
    <name type="scientific">Neosynechococcus sphagnicola sy1</name>
    <dbReference type="NCBI Taxonomy" id="1497020"/>
    <lineage>
        <taxon>Bacteria</taxon>
        <taxon>Bacillati</taxon>
        <taxon>Cyanobacteriota</taxon>
        <taxon>Cyanophyceae</taxon>
        <taxon>Neosynechococcales</taxon>
        <taxon>Neosynechococcaceae</taxon>
        <taxon>Neosynechococcus</taxon>
    </lineage>
</organism>
<dbReference type="SUPFAM" id="SSF50685">
    <property type="entry name" value="Barwin-like endoglucanases"/>
    <property type="match status" value="1"/>
</dbReference>
<accession>A0A098TIM2</accession>
<dbReference type="EMBL" id="JJML01000047">
    <property type="protein sequence ID" value="KGF71832.1"/>
    <property type="molecule type" value="Genomic_DNA"/>
</dbReference>
<dbReference type="InterPro" id="IPR036908">
    <property type="entry name" value="RlpA-like_sf"/>
</dbReference>
<dbReference type="Gene3D" id="2.40.40.10">
    <property type="entry name" value="RlpA-like domain"/>
    <property type="match status" value="1"/>
</dbReference>
<reference evidence="6 7" key="1">
    <citation type="journal article" date="2014" name="Mol. Ecol.">
        <title>Evolution of Synechococcus.</title>
        <authorList>
            <person name="Dvorak P."/>
            <person name="Casamatta D."/>
            <person name="Hasler P."/>
            <person name="Poulickova A."/>
            <person name="Ondrej V."/>
            <person name="Sanges R."/>
        </authorList>
    </citation>
    <scope>NUCLEOTIDE SEQUENCE [LARGE SCALE GENOMIC DNA]</scope>
    <source>
        <strain evidence="6 7">CAUP A 1101</strain>
    </source>
</reference>
<dbReference type="InterPro" id="IPR034718">
    <property type="entry name" value="RlpA"/>
</dbReference>
<dbReference type="GO" id="GO:0000270">
    <property type="term" value="P:peptidoglycan metabolic process"/>
    <property type="evidence" value="ECO:0007669"/>
    <property type="project" value="UniProtKB-UniRule"/>
</dbReference>
<comment type="similarity">
    <text evidence="3 4">Belongs to the RlpA family.</text>
</comment>
<dbReference type="PANTHER" id="PTHR34183">
    <property type="entry name" value="ENDOLYTIC PEPTIDOGLYCAN TRANSGLYCOSYLASE RLPA"/>
    <property type="match status" value="1"/>
</dbReference>